<keyword evidence="1" id="KW-0677">Repeat</keyword>
<comment type="caution">
    <text evidence="6">The sequence shown here is derived from an EMBL/GenBank/DDBJ whole genome shotgun (WGS) entry which is preliminary data.</text>
</comment>
<keyword evidence="3 6" id="KW-0067">ATP-binding</keyword>
<evidence type="ECO:0000256" key="4">
    <source>
        <dbReference type="SAM" id="MobiDB-lite"/>
    </source>
</evidence>
<proteinExistence type="predicted"/>
<dbReference type="Gene3D" id="3.40.50.300">
    <property type="entry name" value="P-loop containing nucleotide triphosphate hydrolases"/>
    <property type="match status" value="2"/>
</dbReference>
<dbReference type="PROSITE" id="PS50893">
    <property type="entry name" value="ABC_TRANSPORTER_2"/>
    <property type="match status" value="2"/>
</dbReference>
<dbReference type="PANTHER" id="PTHR19211:SF14">
    <property type="entry name" value="ATP-BINDING CASSETTE SUB-FAMILY F MEMBER 1"/>
    <property type="match status" value="1"/>
</dbReference>
<dbReference type="Pfam" id="PF00005">
    <property type="entry name" value="ABC_tran"/>
    <property type="match status" value="2"/>
</dbReference>
<feature type="compositionally biased region" description="Low complexity" evidence="4">
    <location>
        <begin position="648"/>
        <end position="659"/>
    </location>
</feature>
<dbReference type="SUPFAM" id="SSF52540">
    <property type="entry name" value="P-loop containing nucleoside triphosphate hydrolases"/>
    <property type="match status" value="2"/>
</dbReference>
<dbReference type="GO" id="GO:0005524">
    <property type="term" value="F:ATP binding"/>
    <property type="evidence" value="ECO:0007669"/>
    <property type="project" value="UniProtKB-KW"/>
</dbReference>
<dbReference type="FunFam" id="3.40.50.300:FF:000011">
    <property type="entry name" value="Putative ABC transporter ATP-binding component"/>
    <property type="match status" value="1"/>
</dbReference>
<accession>A0A918FEY7</accession>
<feature type="compositionally biased region" description="Pro residues" evidence="4">
    <location>
        <begin position="566"/>
        <end position="580"/>
    </location>
</feature>
<dbReference type="InterPro" id="IPR027417">
    <property type="entry name" value="P-loop_NTPase"/>
</dbReference>
<keyword evidence="7" id="KW-1185">Reference proteome</keyword>
<feature type="domain" description="ABC transporter" evidence="5">
    <location>
        <begin position="366"/>
        <end position="580"/>
    </location>
</feature>
<feature type="region of interest" description="Disordered" evidence="4">
    <location>
        <begin position="556"/>
        <end position="668"/>
    </location>
</feature>
<evidence type="ECO:0000259" key="5">
    <source>
        <dbReference type="PROSITE" id="PS50893"/>
    </source>
</evidence>
<reference evidence="6" key="2">
    <citation type="submission" date="2020-09" db="EMBL/GenBank/DDBJ databases">
        <authorList>
            <person name="Sun Q."/>
            <person name="Ohkuma M."/>
        </authorList>
    </citation>
    <scope>NUCLEOTIDE SEQUENCE</scope>
    <source>
        <strain evidence="6">JCM 3346</strain>
    </source>
</reference>
<sequence length="668" mass="70343">MTARIHLSLRGASLRFAEHLVLDRVDLELGAGERIALVGDNGAGKTTLLRLIAGELVPDAGERTLVAPGGVSALEQSLELPDRATVAEAIDACWRELRELEAEIAEAGAELAGPGGVGLDGPQLDAALARYAALVDRYEARDGYGAPARLDAGLAALGVGDVDRSREWRTLSGGERARIVLAAALASNAELLLLDEPTNDLDDDAWDWLVAALARHRGTVVAASHDRAFLARWTSAIWELADRGVTRYGDGYAGYLAAKAAERERRRLAHEAWLAERERHLALLEANAGRLAAIPRKLDKPGMGAGAFRARGRDHGAMGRIRNAKERLARLAAEPVAPPPEPLRFTAGALRARADASAEQGAPSAPPAAPILRVAGLTVLGEPVPDFELGPGDRLLVTGPNGAGKTTLLRTLAGELPAAAGGVARRGAVGWLRQQAGRIDDPRRPLVEAYAAGLREGRDAAAERLLALGLFHESELERPLGGLSYGQRRRLELALLASRDFELLLLDEPTNHLAPLLVDELEAAVAGFAGAVVLVTHDRRLRERFRGARLELGGRGALPARLTHPLHPPPPSPASPPAPPGKTSVFAGRAAPAPAKSDDTPERVGGAGRSGWVGGAGRARDGAGRARSPRLSRTRPPAPGLRRGRPGAGRSPPGSAPAARRGRTGSRR</sequence>
<evidence type="ECO:0000256" key="3">
    <source>
        <dbReference type="ARBA" id="ARBA00022840"/>
    </source>
</evidence>
<dbReference type="EMBL" id="BMRJ01000002">
    <property type="protein sequence ID" value="GGR31327.1"/>
    <property type="molecule type" value="Genomic_DNA"/>
</dbReference>
<dbReference type="PANTHER" id="PTHR19211">
    <property type="entry name" value="ATP-BINDING TRANSPORT PROTEIN-RELATED"/>
    <property type="match status" value="1"/>
</dbReference>
<feature type="compositionally biased region" description="Gly residues" evidence="4">
    <location>
        <begin position="605"/>
        <end position="617"/>
    </location>
</feature>
<gene>
    <name evidence="6" type="ORF">GCM10010196_26960</name>
</gene>
<name>A0A918FEY7_AGRME</name>
<protein>
    <submittedName>
        <fullName evidence="6">ABC transporter ATP-binding protein</fullName>
    </submittedName>
</protein>
<keyword evidence="2" id="KW-0547">Nucleotide-binding</keyword>
<dbReference type="PROSITE" id="PS00211">
    <property type="entry name" value="ABC_TRANSPORTER_1"/>
    <property type="match status" value="2"/>
</dbReference>
<dbReference type="Proteomes" id="UP000610303">
    <property type="component" value="Unassembled WGS sequence"/>
</dbReference>
<feature type="domain" description="ABC transporter" evidence="5">
    <location>
        <begin position="7"/>
        <end position="267"/>
    </location>
</feature>
<dbReference type="InterPro" id="IPR017871">
    <property type="entry name" value="ABC_transporter-like_CS"/>
</dbReference>
<evidence type="ECO:0000256" key="2">
    <source>
        <dbReference type="ARBA" id="ARBA00022741"/>
    </source>
</evidence>
<evidence type="ECO:0000313" key="6">
    <source>
        <dbReference type="EMBL" id="GGR31327.1"/>
    </source>
</evidence>
<evidence type="ECO:0000256" key="1">
    <source>
        <dbReference type="ARBA" id="ARBA00022737"/>
    </source>
</evidence>
<dbReference type="InterPro" id="IPR050611">
    <property type="entry name" value="ABCF"/>
</dbReference>
<dbReference type="InterPro" id="IPR003593">
    <property type="entry name" value="AAA+_ATPase"/>
</dbReference>
<dbReference type="InterPro" id="IPR003439">
    <property type="entry name" value="ABC_transporter-like_ATP-bd"/>
</dbReference>
<evidence type="ECO:0000313" key="7">
    <source>
        <dbReference type="Proteomes" id="UP000610303"/>
    </source>
</evidence>
<dbReference type="GO" id="GO:0016887">
    <property type="term" value="F:ATP hydrolysis activity"/>
    <property type="evidence" value="ECO:0007669"/>
    <property type="project" value="InterPro"/>
</dbReference>
<reference evidence="6" key="1">
    <citation type="journal article" date="2014" name="Int. J. Syst. Evol. Microbiol.">
        <title>Complete genome sequence of Corynebacterium casei LMG S-19264T (=DSM 44701T), isolated from a smear-ripened cheese.</title>
        <authorList>
            <consortium name="US DOE Joint Genome Institute (JGI-PGF)"/>
            <person name="Walter F."/>
            <person name="Albersmeier A."/>
            <person name="Kalinowski J."/>
            <person name="Ruckert C."/>
        </authorList>
    </citation>
    <scope>NUCLEOTIDE SEQUENCE</scope>
    <source>
        <strain evidence="6">JCM 3346</strain>
    </source>
</reference>
<dbReference type="SMART" id="SM00382">
    <property type="entry name" value="AAA"/>
    <property type="match status" value="2"/>
</dbReference>
<organism evidence="6 7">
    <name type="scientific">Agromyces mediolanus</name>
    <name type="common">Corynebacterium mediolanum</name>
    <dbReference type="NCBI Taxonomy" id="41986"/>
    <lineage>
        <taxon>Bacteria</taxon>
        <taxon>Bacillati</taxon>
        <taxon>Actinomycetota</taxon>
        <taxon>Actinomycetes</taxon>
        <taxon>Micrococcales</taxon>
        <taxon>Microbacteriaceae</taxon>
        <taxon>Agromyces</taxon>
    </lineage>
</organism>
<dbReference type="AlphaFoldDB" id="A0A918FEY7"/>